<keyword evidence="1" id="KW-0472">Membrane</keyword>
<proteinExistence type="predicted"/>
<evidence type="ECO:0000256" key="1">
    <source>
        <dbReference type="SAM" id="Phobius"/>
    </source>
</evidence>
<gene>
    <name evidence="2" type="ORF">A2215_02280</name>
</gene>
<dbReference type="InterPro" id="IPR043993">
    <property type="entry name" value="T4SS_pilin"/>
</dbReference>
<reference evidence="2 3" key="1">
    <citation type="journal article" date="2016" name="Nat. Commun.">
        <title>Thousands of microbial genomes shed light on interconnected biogeochemical processes in an aquifer system.</title>
        <authorList>
            <person name="Anantharaman K."/>
            <person name="Brown C.T."/>
            <person name="Hug L.A."/>
            <person name="Sharon I."/>
            <person name="Castelle C.J."/>
            <person name="Probst A.J."/>
            <person name="Thomas B.C."/>
            <person name="Singh A."/>
            <person name="Wilkins M.J."/>
            <person name="Karaoz U."/>
            <person name="Brodie E.L."/>
            <person name="Williams K.H."/>
            <person name="Hubbard S.S."/>
            <person name="Banfield J.F."/>
        </authorList>
    </citation>
    <scope>NUCLEOTIDE SEQUENCE [LARGE SCALE GENOMIC DNA]</scope>
</reference>
<organism evidence="2 3">
    <name type="scientific">Candidatus Berkelbacteria bacterium RIFOXYA2_FULL_43_10</name>
    <dbReference type="NCBI Taxonomy" id="1797472"/>
    <lineage>
        <taxon>Bacteria</taxon>
        <taxon>Candidatus Berkelbacteria</taxon>
    </lineage>
</organism>
<dbReference type="STRING" id="1797472.A2215_02280"/>
<name>A0A1F5E3S3_9BACT</name>
<dbReference type="AlphaFoldDB" id="A0A1F5E3S3"/>
<feature type="transmembrane region" description="Helical" evidence="1">
    <location>
        <begin position="12"/>
        <end position="32"/>
    </location>
</feature>
<sequence>MSVYSKTKFLSKAMIVFAVLTVMISGGGFLIANNQIGADTNNQLTASIRLNGADPQSIVASGLTGSAFTQDLSNFNKNNNDVEYFDDDTYECQPVNKSSCFVLTVGGWPKPAVDSESNRPAWDFLKQAYDYFSANGTTEEKRLAKLVKDRYAAAAWNAWDEVNINKDHVLIASQPFFEALSRNNVDVQKAQEKYCEPTGHCEIQIADDSDNFNSFLQLNLSDDYLGAKADSVWLLGMDFVLGSAIPVWTDAGVDLQDEINFLSDHREKYLIRANWSEKTGQAITFSHPPEIIISSENGVATSANEFTIKIDQSKITPEEGMAYKYKLYVKPLATESNEPAILIGPFGISAPDLSDPNATIERKFGWDAILNGSYDPAPSDSGLAEYQTTYPQKYKMTVMLNKYDSDDTSDGGTNIEKLESSLQTLTSVNGGTAKGEGDYFSISASPSSPEIGTPVNIKVDVKSNVSATDPNDKINSADIFACIGRKSVVIPSDFGSCSPKGKFDPQQLSTYSLSWDTSGSSLGYHTVAIKGYSDGYPIGDSVAGAEVALTNSDPSLNEKNEPSSYLTDLLDFGNLASEQKTGSSITSIIQLAERIRKWVVGFIGIIAFIAILVAGILYMTAGGNEDQTKKAKKAITFAIIGLVVAFFSYAAMLTVVDIIKKILTLQSP</sequence>
<protein>
    <submittedName>
        <fullName evidence="2">Uncharacterized protein</fullName>
    </submittedName>
</protein>
<accession>A0A1F5E3S3</accession>
<keyword evidence="1" id="KW-1133">Transmembrane helix</keyword>
<feature type="transmembrane region" description="Helical" evidence="1">
    <location>
        <begin position="634"/>
        <end position="659"/>
    </location>
</feature>
<comment type="caution">
    <text evidence="2">The sequence shown here is derived from an EMBL/GenBank/DDBJ whole genome shotgun (WGS) entry which is preliminary data.</text>
</comment>
<keyword evidence="1" id="KW-0812">Transmembrane</keyword>
<dbReference type="Proteomes" id="UP000178583">
    <property type="component" value="Unassembled WGS sequence"/>
</dbReference>
<dbReference type="EMBL" id="MEZY01000058">
    <property type="protein sequence ID" value="OGD61934.1"/>
    <property type="molecule type" value="Genomic_DNA"/>
</dbReference>
<evidence type="ECO:0000313" key="2">
    <source>
        <dbReference type="EMBL" id="OGD61934.1"/>
    </source>
</evidence>
<evidence type="ECO:0000313" key="3">
    <source>
        <dbReference type="Proteomes" id="UP000178583"/>
    </source>
</evidence>
<feature type="transmembrane region" description="Helical" evidence="1">
    <location>
        <begin position="598"/>
        <end position="622"/>
    </location>
</feature>
<dbReference type="Pfam" id="PF18895">
    <property type="entry name" value="T4SS_pilin"/>
    <property type="match status" value="1"/>
</dbReference>